<gene>
    <name evidence="1" type="ORF">VNO77_23917</name>
</gene>
<dbReference type="Proteomes" id="UP001367508">
    <property type="component" value="Unassembled WGS sequence"/>
</dbReference>
<dbReference type="AlphaFoldDB" id="A0AAN9L593"/>
<keyword evidence="2" id="KW-1185">Reference proteome</keyword>
<evidence type="ECO:0000313" key="1">
    <source>
        <dbReference type="EMBL" id="KAK7329740.1"/>
    </source>
</evidence>
<proteinExistence type="predicted"/>
<protein>
    <submittedName>
        <fullName evidence="1">Uncharacterized protein</fullName>
    </submittedName>
</protein>
<comment type="caution">
    <text evidence="1">The sequence shown here is derived from an EMBL/GenBank/DDBJ whole genome shotgun (WGS) entry which is preliminary data.</text>
</comment>
<organism evidence="1 2">
    <name type="scientific">Canavalia gladiata</name>
    <name type="common">Sword bean</name>
    <name type="synonym">Dolichos gladiatus</name>
    <dbReference type="NCBI Taxonomy" id="3824"/>
    <lineage>
        <taxon>Eukaryota</taxon>
        <taxon>Viridiplantae</taxon>
        <taxon>Streptophyta</taxon>
        <taxon>Embryophyta</taxon>
        <taxon>Tracheophyta</taxon>
        <taxon>Spermatophyta</taxon>
        <taxon>Magnoliopsida</taxon>
        <taxon>eudicotyledons</taxon>
        <taxon>Gunneridae</taxon>
        <taxon>Pentapetalae</taxon>
        <taxon>rosids</taxon>
        <taxon>fabids</taxon>
        <taxon>Fabales</taxon>
        <taxon>Fabaceae</taxon>
        <taxon>Papilionoideae</taxon>
        <taxon>50 kb inversion clade</taxon>
        <taxon>NPAAA clade</taxon>
        <taxon>indigoferoid/millettioid clade</taxon>
        <taxon>Phaseoleae</taxon>
        <taxon>Canavalia</taxon>
    </lineage>
</organism>
<accession>A0AAN9L593</accession>
<reference evidence="1 2" key="1">
    <citation type="submission" date="2024-01" db="EMBL/GenBank/DDBJ databases">
        <title>The genomes of 5 underutilized Papilionoideae crops provide insights into root nodulation and disease resistanc.</title>
        <authorList>
            <person name="Jiang F."/>
        </authorList>
    </citation>
    <scope>NUCLEOTIDE SEQUENCE [LARGE SCALE GENOMIC DNA]</scope>
    <source>
        <strain evidence="1">LVBAO_FW01</strain>
        <tissue evidence="1">Leaves</tissue>
    </source>
</reference>
<name>A0AAN9L593_CANGL</name>
<evidence type="ECO:0000313" key="2">
    <source>
        <dbReference type="Proteomes" id="UP001367508"/>
    </source>
</evidence>
<dbReference type="EMBL" id="JAYMYQ010000005">
    <property type="protein sequence ID" value="KAK7329740.1"/>
    <property type="molecule type" value="Genomic_DNA"/>
</dbReference>
<sequence length="175" mass="20378">MEMRPKEETMLSFSAVPNFSNWVMKILIGMVVTGMDVPTDYSIPYLLLNILSSQGSDLESPWPLKLDKQMAEDHCSFPLDGKLASCWATMFQISRMIFQSLCLLGVHLQSSCRLFYLGLRLDLGVRKSYPRPLGNKKEKERDHTMSTRVMTLLRERVRMRDELVLGQFQRLWRKE</sequence>